<gene>
    <name evidence="2" type="ORF">ACFSB2_25380</name>
</gene>
<name>A0ABW4JPF0_9BACL</name>
<evidence type="ECO:0000313" key="3">
    <source>
        <dbReference type="Proteomes" id="UP001597079"/>
    </source>
</evidence>
<dbReference type="PANTHER" id="PTHR32251">
    <property type="entry name" value="3-OXO-5-ALPHA-STEROID 4-DEHYDROGENASE"/>
    <property type="match status" value="1"/>
</dbReference>
<protein>
    <submittedName>
        <fullName evidence="2">DUF1295 domain-containing protein</fullName>
    </submittedName>
</protein>
<keyword evidence="1" id="KW-1133">Transmembrane helix</keyword>
<sequence length="228" mass="26909">MDLYQTTGRSIPQRITLLFLQTLILVITGWLLLGGDKTLNTWFGWRLGQEDGHRQLVLFILFLVVYARITFMVCYLVKRSISWSETVAIPSAFALYYIGFPLFSLTSPTSITNWDYVYIVLFLLGSWVSTCSEWLRNEWKKEPQNKGRLYTKGLFRFSMHINYFGEVLWVMALALFTNQPWALLVPLFLFCMFVFYNIPMLDRHLAEKYGEEFIAYQKSTKKFIPFIY</sequence>
<keyword evidence="1" id="KW-0812">Transmembrane</keyword>
<proteinExistence type="predicted"/>
<feature type="transmembrane region" description="Helical" evidence="1">
    <location>
        <begin position="55"/>
        <end position="75"/>
    </location>
</feature>
<organism evidence="2 3">
    <name type="scientific">Alicyclobacillus fodiniaquatilis</name>
    <dbReference type="NCBI Taxonomy" id="1661150"/>
    <lineage>
        <taxon>Bacteria</taxon>
        <taxon>Bacillati</taxon>
        <taxon>Bacillota</taxon>
        <taxon>Bacilli</taxon>
        <taxon>Bacillales</taxon>
        <taxon>Alicyclobacillaceae</taxon>
        <taxon>Alicyclobacillus</taxon>
    </lineage>
</organism>
<feature type="transmembrane region" description="Helical" evidence="1">
    <location>
        <begin position="116"/>
        <end position="135"/>
    </location>
</feature>
<feature type="transmembrane region" description="Helical" evidence="1">
    <location>
        <begin position="155"/>
        <end position="175"/>
    </location>
</feature>
<accession>A0ABW4JPF0</accession>
<feature type="transmembrane region" description="Helical" evidence="1">
    <location>
        <begin position="181"/>
        <end position="198"/>
    </location>
</feature>
<dbReference type="Gene3D" id="1.20.120.1630">
    <property type="match status" value="1"/>
</dbReference>
<dbReference type="RefSeq" id="WP_377945951.1">
    <property type="nucleotide sequence ID" value="NZ_JBHUCX010000099.1"/>
</dbReference>
<dbReference type="PROSITE" id="PS50244">
    <property type="entry name" value="S5A_REDUCTASE"/>
    <property type="match status" value="1"/>
</dbReference>
<comment type="caution">
    <text evidence="2">The sequence shown here is derived from an EMBL/GenBank/DDBJ whole genome shotgun (WGS) entry which is preliminary data.</text>
</comment>
<evidence type="ECO:0000256" key="1">
    <source>
        <dbReference type="SAM" id="Phobius"/>
    </source>
</evidence>
<dbReference type="PANTHER" id="PTHR32251:SF17">
    <property type="entry name" value="STEROID 5-ALPHA REDUCTASE C-TERMINAL DOMAIN-CONTAINING PROTEIN"/>
    <property type="match status" value="1"/>
</dbReference>
<dbReference type="EMBL" id="JBHUCX010000099">
    <property type="protein sequence ID" value="MFD1678004.1"/>
    <property type="molecule type" value="Genomic_DNA"/>
</dbReference>
<keyword evidence="1" id="KW-0472">Membrane</keyword>
<feature type="transmembrane region" description="Helical" evidence="1">
    <location>
        <begin position="15"/>
        <end position="35"/>
    </location>
</feature>
<keyword evidence="3" id="KW-1185">Reference proteome</keyword>
<dbReference type="Pfam" id="PF06966">
    <property type="entry name" value="DUF1295"/>
    <property type="match status" value="1"/>
</dbReference>
<dbReference type="InterPro" id="IPR010721">
    <property type="entry name" value="UstE-like"/>
</dbReference>
<dbReference type="Proteomes" id="UP001597079">
    <property type="component" value="Unassembled WGS sequence"/>
</dbReference>
<evidence type="ECO:0000313" key="2">
    <source>
        <dbReference type="EMBL" id="MFD1678004.1"/>
    </source>
</evidence>
<feature type="transmembrane region" description="Helical" evidence="1">
    <location>
        <begin position="87"/>
        <end position="104"/>
    </location>
</feature>
<reference evidence="3" key="1">
    <citation type="journal article" date="2019" name="Int. J. Syst. Evol. Microbiol.">
        <title>The Global Catalogue of Microorganisms (GCM) 10K type strain sequencing project: providing services to taxonomists for standard genome sequencing and annotation.</title>
        <authorList>
            <consortium name="The Broad Institute Genomics Platform"/>
            <consortium name="The Broad Institute Genome Sequencing Center for Infectious Disease"/>
            <person name="Wu L."/>
            <person name="Ma J."/>
        </authorList>
    </citation>
    <scope>NUCLEOTIDE SEQUENCE [LARGE SCALE GENOMIC DNA]</scope>
    <source>
        <strain evidence="3">CGMCC 1.12286</strain>
    </source>
</reference>